<dbReference type="SUPFAM" id="SSF56747">
    <property type="entry name" value="Prim-pol domain"/>
    <property type="match status" value="1"/>
</dbReference>
<name>A0A4V1YWV3_9BACT</name>
<dbReference type="InterPro" id="IPR013520">
    <property type="entry name" value="Ribonucl_H"/>
</dbReference>
<dbReference type="AlphaFoldDB" id="A0A4V1YWV3"/>
<dbReference type="Gene3D" id="3.30.420.10">
    <property type="entry name" value="Ribonuclease H-like superfamily/Ribonuclease H"/>
    <property type="match status" value="1"/>
</dbReference>
<evidence type="ECO:0000256" key="2">
    <source>
        <dbReference type="ARBA" id="ARBA00022801"/>
    </source>
</evidence>
<dbReference type="PANTHER" id="PTHR30231:SF4">
    <property type="entry name" value="PROTEIN NEN2"/>
    <property type="match status" value="1"/>
</dbReference>
<evidence type="ECO:0000313" key="6">
    <source>
        <dbReference type="EMBL" id="KAA5405299.1"/>
    </source>
</evidence>
<dbReference type="GO" id="GO:0006259">
    <property type="term" value="P:DNA metabolic process"/>
    <property type="evidence" value="ECO:0007669"/>
    <property type="project" value="UniProtKB-ARBA"/>
</dbReference>
<dbReference type="InterPro" id="IPR036397">
    <property type="entry name" value="RNaseH_sf"/>
</dbReference>
<organism evidence="5 8">
    <name type="scientific">Phocaeicola dorei</name>
    <dbReference type="NCBI Taxonomy" id="357276"/>
    <lineage>
        <taxon>Bacteria</taxon>
        <taxon>Pseudomonadati</taxon>
        <taxon>Bacteroidota</taxon>
        <taxon>Bacteroidia</taxon>
        <taxon>Bacteroidales</taxon>
        <taxon>Bacteroidaceae</taxon>
        <taxon>Phocaeicola</taxon>
    </lineage>
</organism>
<feature type="domain" description="Exonuclease" evidence="4">
    <location>
        <begin position="393"/>
        <end position="591"/>
    </location>
</feature>
<dbReference type="SMART" id="SM00479">
    <property type="entry name" value="EXOIII"/>
    <property type="match status" value="1"/>
</dbReference>
<proteinExistence type="predicted"/>
<sequence>MQNSSIISNQEKFLLYSHYYKYIGFNSITYINGFFGRKNILRIFTLQDFFKYYDNEILKIKIALRGNAYWFVFDCIKEISPIFKYDVINNHLDVIYEADELVNDNTQINDGIVTTALQSSPYFSFKNIFRIKTNSFKGWCWWKDIVICELKDVVESKISYQILHIDEIELYDNINIDHTQTQYDFVQQFKKPISYFRKRKHETELYGEVEWKSYFWNSATGIGVISGGNSFRCIDIDGCSSFDFVVKLLHLLGLNESYSWIVRTGSKNGFHIWIKTEKLPSNLLMNAHAEKLFKNAGFIVFEPKDEYKTIFKRIELRWKSHIIMPPSKSGYGYYYEFVYGLPNDIPQTISSDSLLSTLNAIGYNTALNYEEIIHCKITSVGPSIRRYNLYQTVILVLDLETTGLAKDYKDSFDNVDNWPYIVQISYQILSGYDNDILKEADYILRPKNFIIPESSILLHGITNDIANEKGWDRKDFYKYFVEQLKAVHYIVAHNADFDVNVLKCELLRYTEMTVTEINALFSGIHIICTMKASVNLCKISRNSNSSEYKYPKLNELYNHLFGKGYENPHNSLFDVRATTECFLELSKRGIIDYCKNSPIQLNFVSENNYCCQCGGILEPAYCSFPKYNWNFDYILQCSKCKLFYVAGYRTDDDLYF</sequence>
<dbReference type="GO" id="GO:0003676">
    <property type="term" value="F:nucleic acid binding"/>
    <property type="evidence" value="ECO:0007669"/>
    <property type="project" value="InterPro"/>
</dbReference>
<evidence type="ECO:0000256" key="1">
    <source>
        <dbReference type="ARBA" id="ARBA00022722"/>
    </source>
</evidence>
<dbReference type="GO" id="GO:0008408">
    <property type="term" value="F:3'-5' exonuclease activity"/>
    <property type="evidence" value="ECO:0007669"/>
    <property type="project" value="TreeGrafter"/>
</dbReference>
<comment type="caution">
    <text evidence="5">The sequence shown here is derived from an EMBL/GenBank/DDBJ whole genome shotgun (WGS) entry which is preliminary data.</text>
</comment>
<evidence type="ECO:0000313" key="8">
    <source>
        <dbReference type="Proteomes" id="UP000481616"/>
    </source>
</evidence>
<keyword evidence="1" id="KW-0540">Nuclease</keyword>
<keyword evidence="2" id="KW-0378">Hydrolase</keyword>
<dbReference type="CDD" id="cd06127">
    <property type="entry name" value="DEDDh"/>
    <property type="match status" value="1"/>
</dbReference>
<evidence type="ECO:0000259" key="4">
    <source>
        <dbReference type="SMART" id="SM00479"/>
    </source>
</evidence>
<dbReference type="PANTHER" id="PTHR30231">
    <property type="entry name" value="DNA POLYMERASE III SUBUNIT EPSILON"/>
    <property type="match status" value="1"/>
</dbReference>
<dbReference type="Proteomes" id="UP000481616">
    <property type="component" value="Unassembled WGS sequence"/>
</dbReference>
<evidence type="ECO:0000256" key="3">
    <source>
        <dbReference type="ARBA" id="ARBA00022839"/>
    </source>
</evidence>
<dbReference type="SUPFAM" id="SSF53098">
    <property type="entry name" value="Ribonuclease H-like"/>
    <property type="match status" value="1"/>
</dbReference>
<dbReference type="InterPro" id="IPR012337">
    <property type="entry name" value="RNaseH-like_sf"/>
</dbReference>
<accession>A0A4V1YWV3</accession>
<evidence type="ECO:0000313" key="5">
    <source>
        <dbReference type="EMBL" id="KAA5398037.1"/>
    </source>
</evidence>
<dbReference type="Proteomes" id="UP000441162">
    <property type="component" value="Unassembled WGS sequence"/>
</dbReference>
<dbReference type="EMBL" id="VVZA01000007">
    <property type="protein sequence ID" value="KAA5405299.1"/>
    <property type="molecule type" value="Genomic_DNA"/>
</dbReference>
<dbReference type="EMBL" id="VVYY01000008">
    <property type="protein sequence ID" value="KAA5398037.1"/>
    <property type="molecule type" value="Genomic_DNA"/>
</dbReference>
<evidence type="ECO:0000313" key="7">
    <source>
        <dbReference type="Proteomes" id="UP000441162"/>
    </source>
</evidence>
<keyword evidence="3" id="KW-0269">Exonuclease</keyword>
<protein>
    <recommendedName>
        <fullName evidence="4">Exonuclease domain-containing protein</fullName>
    </recommendedName>
</protein>
<dbReference type="Pfam" id="PF00929">
    <property type="entry name" value="RNase_T"/>
    <property type="match status" value="1"/>
</dbReference>
<gene>
    <name evidence="6" type="ORF">F2Y51_09705</name>
    <name evidence="5" type="ORF">F2Y58_10890</name>
</gene>
<reference evidence="7 8" key="1">
    <citation type="journal article" date="2019" name="Nat. Med.">
        <title>A library of human gut bacterial isolates paired with longitudinal multiomics data enables mechanistic microbiome research.</title>
        <authorList>
            <person name="Poyet M."/>
            <person name="Groussin M."/>
            <person name="Gibbons S.M."/>
            <person name="Avila-Pacheco J."/>
            <person name="Jiang X."/>
            <person name="Kearney S.M."/>
            <person name="Perrotta A.R."/>
            <person name="Berdy B."/>
            <person name="Zhao S."/>
            <person name="Lieberman T.D."/>
            <person name="Swanson P.K."/>
            <person name="Smith M."/>
            <person name="Roesemann S."/>
            <person name="Alexander J.E."/>
            <person name="Rich S.A."/>
            <person name="Livny J."/>
            <person name="Vlamakis H."/>
            <person name="Clish C."/>
            <person name="Bullock K."/>
            <person name="Deik A."/>
            <person name="Scott J."/>
            <person name="Pierce K.A."/>
            <person name="Xavier R.J."/>
            <person name="Alm E.J."/>
        </authorList>
    </citation>
    <scope>NUCLEOTIDE SEQUENCE [LARGE SCALE GENOMIC DNA]</scope>
    <source>
        <strain evidence="5 8">BIOML-A1</strain>
        <strain evidence="6 7">BIOML-A4</strain>
    </source>
</reference>